<keyword evidence="2" id="KW-1185">Reference proteome</keyword>
<reference evidence="1 2" key="1">
    <citation type="submission" date="2012-09" db="EMBL/GenBank/DDBJ databases">
        <title>Genome Sequence of alkane-degrading Bacterium Alcanivorax sp. 521-1.</title>
        <authorList>
            <person name="Lai Q."/>
            <person name="Shao Z."/>
        </authorList>
    </citation>
    <scope>NUCLEOTIDE SEQUENCE [LARGE SCALE GENOMIC DNA]</scope>
    <source>
        <strain evidence="1 2">521-1</strain>
    </source>
</reference>
<accession>A0ABS0AWT8</accession>
<comment type="caution">
    <text evidence="1">The sequence shown here is derived from an EMBL/GenBank/DDBJ whole genome shotgun (WGS) entry which is preliminary data.</text>
</comment>
<dbReference type="SUPFAM" id="SSF103642">
    <property type="entry name" value="Sec-C motif"/>
    <property type="match status" value="1"/>
</dbReference>
<evidence type="ECO:0000313" key="1">
    <source>
        <dbReference type="EMBL" id="MBF5057760.1"/>
    </source>
</evidence>
<gene>
    <name evidence="1" type="ORF">Y5W_03054</name>
</gene>
<protein>
    <submittedName>
        <fullName evidence="1">SEC-C motif domain protein</fullName>
    </submittedName>
</protein>
<dbReference type="Proteomes" id="UP000662703">
    <property type="component" value="Unassembled WGS sequence"/>
</dbReference>
<proteinExistence type="predicted"/>
<sequence>MGIIETRHFALGGAMTTSPTGRNGPCPCGSGKKFKHCCLGREGTRASGQGVPSPAQALREALGGQEFQSLEDVQAFASEHMRQQNQRPLDDFEGLSPEQMGGMLNQPFSCPRLVVFQEVLDSAPDAPITRLFSLLVEAIGEQGLKPTAKGNLPRRFCREAALAYWGEQKYQENTRFGGLNREDDFSDLHVTRLVAELAGLVRTYKGKFILSRECRRLLAEGGLAAVYPKLLRAYAERFNWAYRDGYVEVPIVQRAFLFTLYLLWRHGGTWRPQTFYEEAFLRAFPVALNDVPPSPIFTAEEQLRRCYTGRALLDFADFFGLAEVEKISEDILCDEYQVKVLPLLGDALRFKVSG</sequence>
<dbReference type="Pfam" id="PF02810">
    <property type="entry name" value="SEC-C"/>
    <property type="match status" value="1"/>
</dbReference>
<name>A0ABS0AWT8_9GAMM</name>
<evidence type="ECO:0000313" key="2">
    <source>
        <dbReference type="Proteomes" id="UP000662703"/>
    </source>
</evidence>
<dbReference type="InterPro" id="IPR004027">
    <property type="entry name" value="SEC_C_motif"/>
</dbReference>
<dbReference type="EMBL" id="ARXX01000057">
    <property type="protein sequence ID" value="MBF5057760.1"/>
    <property type="molecule type" value="Genomic_DNA"/>
</dbReference>
<dbReference type="RefSeq" id="WP_194865909.1">
    <property type="nucleotide sequence ID" value="NZ_ARXX01000057.1"/>
</dbReference>
<dbReference type="Gene3D" id="3.10.450.50">
    <property type="match status" value="1"/>
</dbReference>
<organism evidence="1 2">
    <name type="scientific">Alloalcanivorax profundimaris</name>
    <dbReference type="NCBI Taxonomy" id="2735259"/>
    <lineage>
        <taxon>Bacteria</taxon>
        <taxon>Pseudomonadati</taxon>
        <taxon>Pseudomonadota</taxon>
        <taxon>Gammaproteobacteria</taxon>
        <taxon>Oceanospirillales</taxon>
        <taxon>Alcanivoracaceae</taxon>
        <taxon>Alloalcanivorax</taxon>
    </lineage>
</organism>